<dbReference type="InterPro" id="IPR017972">
    <property type="entry name" value="Cyt_P450_CS"/>
</dbReference>
<dbReference type="Gene3D" id="1.10.630.10">
    <property type="entry name" value="Cytochrome P450"/>
    <property type="match status" value="1"/>
</dbReference>
<dbReference type="GO" id="GO:0016705">
    <property type="term" value="F:oxidoreductase activity, acting on paired donors, with incorporation or reduction of molecular oxygen"/>
    <property type="evidence" value="ECO:0007669"/>
    <property type="project" value="InterPro"/>
</dbReference>
<dbReference type="PANTHER" id="PTHR46696">
    <property type="entry name" value="P450, PUTATIVE (EUROFUNG)-RELATED"/>
    <property type="match status" value="1"/>
</dbReference>
<dbReference type="AlphaFoldDB" id="A0A6J6GPU9"/>
<sequence length="388" mass="43058">MSFDPLSASFDDPGFADLRERCPVSKTEMGAWYFARYEDSVAGAKDVERFIASFREPGVVVPDEEQLVSEIPEPRHGQIRRIINSAIAAHRIGRVEPFCFDLCNELLDDLVDRDEPVDLVAEYVMPVPNNVIAHLLGAPPEDFRRWAQWSDDVVQGTYPTKNRNERGEGLAGAHPEFVAYVDALIADRRIHPTDDFITRLVTTEVDGRRLTDIEARSQLVFLFISGNETTRHLIGNLLWRVMRDPELFATLQDNTSLIPMAVEESLRLDPPVKFLMRNCMINGVVAGTEIAAGEKVAFGLGSANRDVDQFDDPDSFRLDRAEARSHLSFGGGPHVCPGAALARLEARVALEVFLARVGGARLEDSAYDGVEVFWAHGPASLLAKISSK</sequence>
<dbReference type="Pfam" id="PF00067">
    <property type="entry name" value="p450"/>
    <property type="match status" value="1"/>
</dbReference>
<dbReference type="PANTHER" id="PTHR46696:SF6">
    <property type="entry name" value="P450, PUTATIVE (EUROFUNG)-RELATED"/>
    <property type="match status" value="1"/>
</dbReference>
<dbReference type="InterPro" id="IPR002397">
    <property type="entry name" value="Cyt_P450_B"/>
</dbReference>
<protein>
    <submittedName>
        <fullName evidence="2">Unannotated protein</fullName>
    </submittedName>
</protein>
<dbReference type="InterPro" id="IPR001128">
    <property type="entry name" value="Cyt_P450"/>
</dbReference>
<evidence type="ECO:0000256" key="1">
    <source>
        <dbReference type="ARBA" id="ARBA00010617"/>
    </source>
</evidence>
<dbReference type="PRINTS" id="PR00359">
    <property type="entry name" value="BP450"/>
</dbReference>
<dbReference type="InterPro" id="IPR036396">
    <property type="entry name" value="Cyt_P450_sf"/>
</dbReference>
<accession>A0A6J6GPU9</accession>
<name>A0A6J6GPU9_9ZZZZ</name>
<reference evidence="2" key="1">
    <citation type="submission" date="2020-05" db="EMBL/GenBank/DDBJ databases">
        <authorList>
            <person name="Chiriac C."/>
            <person name="Salcher M."/>
            <person name="Ghai R."/>
            <person name="Kavagutti S V."/>
        </authorList>
    </citation>
    <scope>NUCLEOTIDE SEQUENCE</scope>
</reference>
<dbReference type="GO" id="GO:0004497">
    <property type="term" value="F:monooxygenase activity"/>
    <property type="evidence" value="ECO:0007669"/>
    <property type="project" value="InterPro"/>
</dbReference>
<evidence type="ECO:0000313" key="2">
    <source>
        <dbReference type="EMBL" id="CAB4603206.1"/>
    </source>
</evidence>
<dbReference type="SUPFAM" id="SSF48264">
    <property type="entry name" value="Cytochrome P450"/>
    <property type="match status" value="1"/>
</dbReference>
<dbReference type="GO" id="GO:0020037">
    <property type="term" value="F:heme binding"/>
    <property type="evidence" value="ECO:0007669"/>
    <property type="project" value="InterPro"/>
</dbReference>
<organism evidence="2">
    <name type="scientific">freshwater metagenome</name>
    <dbReference type="NCBI Taxonomy" id="449393"/>
    <lineage>
        <taxon>unclassified sequences</taxon>
        <taxon>metagenomes</taxon>
        <taxon>ecological metagenomes</taxon>
    </lineage>
</organism>
<comment type="similarity">
    <text evidence="1">Belongs to the cytochrome P450 family.</text>
</comment>
<dbReference type="EMBL" id="CAEZUO010000027">
    <property type="protein sequence ID" value="CAB4603206.1"/>
    <property type="molecule type" value="Genomic_DNA"/>
</dbReference>
<dbReference type="PROSITE" id="PS00086">
    <property type="entry name" value="CYTOCHROME_P450"/>
    <property type="match status" value="1"/>
</dbReference>
<proteinExistence type="inferred from homology"/>
<dbReference type="GO" id="GO:0005506">
    <property type="term" value="F:iron ion binding"/>
    <property type="evidence" value="ECO:0007669"/>
    <property type="project" value="InterPro"/>
</dbReference>
<gene>
    <name evidence="2" type="ORF">UFOPK1827_00772</name>
</gene>